<evidence type="ECO:0000313" key="2">
    <source>
        <dbReference type="Proteomes" id="UP000272942"/>
    </source>
</evidence>
<gene>
    <name evidence="1" type="ORF">ECPE_LOCUS1438</name>
</gene>
<name>A0A183A3A3_9TREM</name>
<evidence type="ECO:0000313" key="1">
    <source>
        <dbReference type="EMBL" id="VDP39005.1"/>
    </source>
</evidence>
<reference evidence="1 2" key="2">
    <citation type="submission" date="2018-11" db="EMBL/GenBank/DDBJ databases">
        <authorList>
            <consortium name="Pathogen Informatics"/>
        </authorList>
    </citation>
    <scope>NUCLEOTIDE SEQUENCE [LARGE SCALE GENOMIC DNA]</scope>
    <source>
        <strain evidence="1 2">Egypt</strain>
    </source>
</reference>
<accession>A0A183A3A3</accession>
<sequence length="103" mass="11597">MIPCFIDCNPTADRPARGDLSVLTLRGHSVRFSHIRARFSPRHSTGQRFAYAGSACGVWQIWDLFTGKRVSYYYLHSPVTMDTFCWAPGCPVFGSVHESLTRA</sequence>
<dbReference type="WBParaSite" id="ECPE_0000143801-mRNA-1">
    <property type="protein sequence ID" value="ECPE_0000143801-mRNA-1"/>
    <property type="gene ID" value="ECPE_0000143801"/>
</dbReference>
<dbReference type="PANTHER" id="PTHR19847">
    <property type="entry name" value="DDB1- AND CUL4-ASSOCIATED FACTOR 11"/>
    <property type="match status" value="1"/>
</dbReference>
<protein>
    <submittedName>
        <fullName evidence="3">WD_REPEATS_REGION domain-containing protein</fullName>
    </submittedName>
</protein>
<dbReference type="PANTHER" id="PTHR19847:SF7">
    <property type="entry name" value="DDB1- AND CUL4-ASSOCIATED FACTOR 11"/>
    <property type="match status" value="1"/>
</dbReference>
<organism evidence="3">
    <name type="scientific">Echinostoma caproni</name>
    <dbReference type="NCBI Taxonomy" id="27848"/>
    <lineage>
        <taxon>Eukaryota</taxon>
        <taxon>Metazoa</taxon>
        <taxon>Spiralia</taxon>
        <taxon>Lophotrochozoa</taxon>
        <taxon>Platyhelminthes</taxon>
        <taxon>Trematoda</taxon>
        <taxon>Digenea</taxon>
        <taxon>Plagiorchiida</taxon>
        <taxon>Echinostomata</taxon>
        <taxon>Echinostomatoidea</taxon>
        <taxon>Echinostomatidae</taxon>
        <taxon>Echinostoma</taxon>
    </lineage>
</organism>
<dbReference type="OrthoDB" id="63070at2759"/>
<dbReference type="EMBL" id="UZAN01009113">
    <property type="protein sequence ID" value="VDP39005.1"/>
    <property type="molecule type" value="Genomic_DNA"/>
</dbReference>
<proteinExistence type="predicted"/>
<dbReference type="AlphaFoldDB" id="A0A183A3A3"/>
<evidence type="ECO:0000313" key="3">
    <source>
        <dbReference type="WBParaSite" id="ECPE_0000143801-mRNA-1"/>
    </source>
</evidence>
<dbReference type="GO" id="GO:0080008">
    <property type="term" value="C:Cul4-RING E3 ubiquitin ligase complex"/>
    <property type="evidence" value="ECO:0007669"/>
    <property type="project" value="TreeGrafter"/>
</dbReference>
<dbReference type="Proteomes" id="UP000272942">
    <property type="component" value="Unassembled WGS sequence"/>
</dbReference>
<dbReference type="GO" id="GO:0043161">
    <property type="term" value="P:proteasome-mediated ubiquitin-dependent protein catabolic process"/>
    <property type="evidence" value="ECO:0007669"/>
    <property type="project" value="TreeGrafter"/>
</dbReference>
<reference evidence="3" key="1">
    <citation type="submission" date="2016-06" db="UniProtKB">
        <authorList>
            <consortium name="WormBaseParasite"/>
        </authorList>
    </citation>
    <scope>IDENTIFICATION</scope>
</reference>
<keyword evidence="2" id="KW-1185">Reference proteome</keyword>
<dbReference type="InterPro" id="IPR051859">
    <property type="entry name" value="DCAF"/>
</dbReference>
<dbReference type="SUPFAM" id="SSF50960">
    <property type="entry name" value="TolB, C-terminal domain"/>
    <property type="match status" value="1"/>
</dbReference>